<feature type="compositionally biased region" description="Polar residues" evidence="9">
    <location>
        <begin position="439"/>
        <end position="452"/>
    </location>
</feature>
<keyword evidence="2" id="KW-0963">Cytoplasm</keyword>
<dbReference type="AlphaFoldDB" id="A0AAV8Y9G6"/>
<evidence type="ECO:0000313" key="12">
    <source>
        <dbReference type="Proteomes" id="UP001162162"/>
    </source>
</evidence>
<evidence type="ECO:0000256" key="6">
    <source>
        <dbReference type="ARBA" id="ARBA00023212"/>
    </source>
</evidence>
<gene>
    <name evidence="11" type="ORF">NQ318_005007</name>
</gene>
<feature type="binding site" evidence="7">
    <location>
        <begin position="80"/>
        <end position="87"/>
    </location>
    <ligand>
        <name>ATP</name>
        <dbReference type="ChEBI" id="CHEBI:30616"/>
    </ligand>
</feature>
<evidence type="ECO:0000256" key="9">
    <source>
        <dbReference type="SAM" id="MobiDB-lite"/>
    </source>
</evidence>
<evidence type="ECO:0000256" key="4">
    <source>
        <dbReference type="ARBA" id="ARBA00022840"/>
    </source>
</evidence>
<feature type="coiled-coil region" evidence="8">
    <location>
        <begin position="779"/>
        <end position="820"/>
    </location>
</feature>
<evidence type="ECO:0000256" key="8">
    <source>
        <dbReference type="SAM" id="Coils"/>
    </source>
</evidence>
<dbReference type="InterPro" id="IPR036961">
    <property type="entry name" value="Kinesin_motor_dom_sf"/>
</dbReference>
<keyword evidence="6" id="KW-0206">Cytoskeleton</keyword>
<evidence type="ECO:0000256" key="2">
    <source>
        <dbReference type="ARBA" id="ARBA00022490"/>
    </source>
</evidence>
<feature type="coiled-coil region" evidence="8">
    <location>
        <begin position="507"/>
        <end position="595"/>
    </location>
</feature>
<sequence length="922" mass="104852">MEIHVETAVRICPKDYINGDMVCVQSNSINNTIQLTNSQVYPVNYALPINCCQNTVFSTVVAPLVNYLLEGCDVSIVTIGQPGAGKTYTLFGPGFHFASSETEHGIIPRFIREVFTKIKQYRDRNSSVHITWSQICGENVQDLLGGVSIECADILDAFQLIQLGMSNVAPKCAHTLFTLTLEQQHWAVDSTVHHKISTASFADLSGSEKLVLYDNNGLMQTIPMDIGLQALQRCIMILSDPCLTHYNVNQIPYTQSILTTLLGFIWRTCKNCFNWLDFTETLYTLQLASRAQLIKNIVTVNSYTTYEALQDNCDVFGLQFAANQLLKLVSNAEELFQRLVLNGALNKTEMEQISQWLTLKQECEECLSENSEPHRSLERIEEEIEHSSESASNSEEEIIEEEESQTLLEKLDILMESFRVSTDALVFQTNILLNNTNTSSKDSVNSSHNTYRSKGARGRRGSIHSVDELPSLSVNSLKFSEDDVILENEQKQSVDTPLTYEMKKKILKQINRAIQGCQKQISDIEQMIKVKENLIQQLLKHKDTQSSAHIKIEQKCQRLKKEYENAQEGKYKTELEEVEVKLKDAESLKNITEEGTKKLVELETSLQKRRLSLENQLKDGITKLNTSQDSSNSGVKNKSDENLKAVALISQSDVRDINENGAKISLSNDDLECLRHEIRNLRRTRDYLLEQKCKIDAKSQNKKLLDDIEERKLFQYEEAIEAIDLAIEYKNEIICGHRPVSERALEKVEEQGDKMLMDRLMKLNENEMRVLLHKYFQKVVDLRSSSKKLELQVVEYENQNENLTCRVQNLSHTLQQVRLESERRIISLQQQHEDKIHLVLRHLANDGASDGDQVISRVLGNKVIPRAVGGTSKQVGKSSSLITRITSIARHEIVPRQLQAVIPAPQAKITRQKNKLIIQQTK</sequence>
<feature type="coiled-coil region" evidence="8">
    <location>
        <begin position="664"/>
        <end position="691"/>
    </location>
</feature>
<dbReference type="InterPro" id="IPR027417">
    <property type="entry name" value="P-loop_NTPase"/>
</dbReference>
<feature type="region of interest" description="Disordered" evidence="9">
    <location>
        <begin position="437"/>
        <end position="462"/>
    </location>
</feature>
<dbReference type="GO" id="GO:0051231">
    <property type="term" value="P:spindle elongation"/>
    <property type="evidence" value="ECO:0007669"/>
    <property type="project" value="TreeGrafter"/>
</dbReference>
<dbReference type="GO" id="GO:0008017">
    <property type="term" value="F:microtubule binding"/>
    <property type="evidence" value="ECO:0007669"/>
    <property type="project" value="InterPro"/>
</dbReference>
<dbReference type="PRINTS" id="PR00380">
    <property type="entry name" value="KINESINHEAVY"/>
</dbReference>
<dbReference type="GO" id="GO:0007052">
    <property type="term" value="P:mitotic spindle organization"/>
    <property type="evidence" value="ECO:0007669"/>
    <property type="project" value="TreeGrafter"/>
</dbReference>
<keyword evidence="3 7" id="KW-0547">Nucleotide-binding</keyword>
<comment type="similarity">
    <text evidence="7">Belongs to the TRAFAC class myosin-kinesin ATPase superfamily. Kinesin family.</text>
</comment>
<dbReference type="GO" id="GO:0005875">
    <property type="term" value="C:microtubule associated complex"/>
    <property type="evidence" value="ECO:0007669"/>
    <property type="project" value="TreeGrafter"/>
</dbReference>
<dbReference type="InterPro" id="IPR027640">
    <property type="entry name" value="Kinesin-like_fam"/>
</dbReference>
<dbReference type="SUPFAM" id="SSF52540">
    <property type="entry name" value="P-loop containing nucleoside triphosphate hydrolases"/>
    <property type="match status" value="1"/>
</dbReference>
<dbReference type="InterPro" id="IPR001752">
    <property type="entry name" value="Kinesin_motor_dom"/>
</dbReference>
<keyword evidence="7" id="KW-0505">Motor protein</keyword>
<comment type="caution">
    <text evidence="11">The sequence shown here is derived from an EMBL/GenBank/DDBJ whole genome shotgun (WGS) entry which is preliminary data.</text>
</comment>
<comment type="subcellular location">
    <subcellularLocation>
        <location evidence="1">Cytoplasm</location>
        <location evidence="1">Cytoskeleton</location>
    </subcellularLocation>
</comment>
<keyword evidence="12" id="KW-1185">Reference proteome</keyword>
<keyword evidence="4 7" id="KW-0067">ATP-binding</keyword>
<proteinExistence type="inferred from homology"/>
<dbReference type="PANTHER" id="PTHR47969">
    <property type="entry name" value="CHROMOSOME-ASSOCIATED KINESIN KIF4A-RELATED"/>
    <property type="match status" value="1"/>
</dbReference>
<feature type="region of interest" description="Disordered" evidence="9">
    <location>
        <begin position="371"/>
        <end position="397"/>
    </location>
</feature>
<dbReference type="EMBL" id="JAPWTK010000159">
    <property type="protein sequence ID" value="KAJ8947530.1"/>
    <property type="molecule type" value="Genomic_DNA"/>
</dbReference>
<dbReference type="GO" id="GO:0005524">
    <property type="term" value="F:ATP binding"/>
    <property type="evidence" value="ECO:0007669"/>
    <property type="project" value="UniProtKB-UniRule"/>
</dbReference>
<organism evidence="11 12">
    <name type="scientific">Aromia moschata</name>
    <dbReference type="NCBI Taxonomy" id="1265417"/>
    <lineage>
        <taxon>Eukaryota</taxon>
        <taxon>Metazoa</taxon>
        <taxon>Ecdysozoa</taxon>
        <taxon>Arthropoda</taxon>
        <taxon>Hexapoda</taxon>
        <taxon>Insecta</taxon>
        <taxon>Pterygota</taxon>
        <taxon>Neoptera</taxon>
        <taxon>Endopterygota</taxon>
        <taxon>Coleoptera</taxon>
        <taxon>Polyphaga</taxon>
        <taxon>Cucujiformia</taxon>
        <taxon>Chrysomeloidea</taxon>
        <taxon>Cerambycidae</taxon>
        <taxon>Cerambycinae</taxon>
        <taxon>Callichromatini</taxon>
        <taxon>Aromia</taxon>
    </lineage>
</organism>
<evidence type="ECO:0000256" key="5">
    <source>
        <dbReference type="ARBA" id="ARBA00023054"/>
    </source>
</evidence>
<name>A0AAV8Y9G6_9CUCU</name>
<feature type="domain" description="Kinesin motor" evidence="10">
    <location>
        <begin position="4"/>
        <end position="262"/>
    </location>
</feature>
<dbReference type="GO" id="GO:0003777">
    <property type="term" value="F:microtubule motor activity"/>
    <property type="evidence" value="ECO:0007669"/>
    <property type="project" value="InterPro"/>
</dbReference>
<evidence type="ECO:0000256" key="1">
    <source>
        <dbReference type="ARBA" id="ARBA00004245"/>
    </source>
</evidence>
<dbReference type="GO" id="GO:0007018">
    <property type="term" value="P:microtubule-based movement"/>
    <property type="evidence" value="ECO:0007669"/>
    <property type="project" value="InterPro"/>
</dbReference>
<dbReference type="SMART" id="SM00129">
    <property type="entry name" value="KISc"/>
    <property type="match status" value="1"/>
</dbReference>
<dbReference type="Proteomes" id="UP001162162">
    <property type="component" value="Unassembled WGS sequence"/>
</dbReference>
<accession>A0AAV8Y9G6</accession>
<dbReference type="Gene3D" id="3.40.850.10">
    <property type="entry name" value="Kinesin motor domain"/>
    <property type="match status" value="2"/>
</dbReference>
<keyword evidence="5 8" id="KW-0175">Coiled coil</keyword>
<reference evidence="11" key="1">
    <citation type="journal article" date="2023" name="Insect Mol. Biol.">
        <title>Genome sequencing provides insights into the evolution of gene families encoding plant cell wall-degrading enzymes in longhorned beetles.</title>
        <authorList>
            <person name="Shin N.R."/>
            <person name="Okamura Y."/>
            <person name="Kirsch R."/>
            <person name="Pauchet Y."/>
        </authorList>
    </citation>
    <scope>NUCLEOTIDE SEQUENCE</scope>
    <source>
        <strain evidence="11">AMC_N1</strain>
    </source>
</reference>
<dbReference type="Pfam" id="PF00225">
    <property type="entry name" value="Kinesin"/>
    <property type="match status" value="2"/>
</dbReference>
<dbReference type="PANTHER" id="PTHR47969:SF15">
    <property type="entry name" value="CHROMOSOME-ASSOCIATED KINESIN KIF4A-RELATED"/>
    <property type="match status" value="1"/>
</dbReference>
<evidence type="ECO:0000259" key="10">
    <source>
        <dbReference type="PROSITE" id="PS50067"/>
    </source>
</evidence>
<evidence type="ECO:0000256" key="7">
    <source>
        <dbReference type="PROSITE-ProRule" id="PRU00283"/>
    </source>
</evidence>
<protein>
    <recommendedName>
        <fullName evidence="10">Kinesin motor domain-containing protein</fullName>
    </recommendedName>
</protein>
<dbReference type="PROSITE" id="PS50067">
    <property type="entry name" value="KINESIN_MOTOR_2"/>
    <property type="match status" value="1"/>
</dbReference>
<evidence type="ECO:0000313" key="11">
    <source>
        <dbReference type="EMBL" id="KAJ8947530.1"/>
    </source>
</evidence>
<evidence type="ECO:0000256" key="3">
    <source>
        <dbReference type="ARBA" id="ARBA00022741"/>
    </source>
</evidence>